<organism evidence="7 8">
    <name type="scientific">Patiria miniata</name>
    <name type="common">Bat star</name>
    <name type="synonym">Asterina miniata</name>
    <dbReference type="NCBI Taxonomy" id="46514"/>
    <lineage>
        <taxon>Eukaryota</taxon>
        <taxon>Metazoa</taxon>
        <taxon>Echinodermata</taxon>
        <taxon>Eleutherozoa</taxon>
        <taxon>Asterozoa</taxon>
        <taxon>Asteroidea</taxon>
        <taxon>Valvatacea</taxon>
        <taxon>Valvatida</taxon>
        <taxon>Asterinidae</taxon>
        <taxon>Patiria</taxon>
    </lineage>
</organism>
<dbReference type="PROSITE" id="PS51257">
    <property type="entry name" value="PROKAR_LIPOPROTEIN"/>
    <property type="match status" value="1"/>
</dbReference>
<dbReference type="EnsemblMetazoa" id="XM_038201836.1">
    <property type="protein sequence ID" value="XP_038057764.1"/>
    <property type="gene ID" value="LOC119729248"/>
</dbReference>
<keyword evidence="4" id="KW-0812">Transmembrane</keyword>
<feature type="domain" description="Sushi" evidence="6">
    <location>
        <begin position="23"/>
        <end position="83"/>
    </location>
</feature>
<dbReference type="GeneID" id="119729248"/>
<keyword evidence="4" id="KW-1133">Transmembrane helix</keyword>
<keyword evidence="4" id="KW-0472">Membrane</keyword>
<reference evidence="7" key="1">
    <citation type="submission" date="2022-11" db="UniProtKB">
        <authorList>
            <consortium name="EnsemblMetazoa"/>
        </authorList>
    </citation>
    <scope>IDENTIFICATION</scope>
</reference>
<feature type="compositionally biased region" description="Basic and acidic residues" evidence="3">
    <location>
        <begin position="145"/>
        <end position="160"/>
    </location>
</feature>
<dbReference type="OMA" id="NDFSMEV"/>
<dbReference type="Gene3D" id="2.10.70.10">
    <property type="entry name" value="Complement Module, domain 1"/>
    <property type="match status" value="1"/>
</dbReference>
<dbReference type="SUPFAM" id="SSF57535">
    <property type="entry name" value="Complement control module/SCR domain"/>
    <property type="match status" value="1"/>
</dbReference>
<sequence>MERHCQAAILHVLILLYVSVVSSSCPPPPKQLGTNCSDETIVNFQVNYKITCTCMFGYNPVGDLTRTCTESSTWTGSDDICRIDAVSVALACFAGLAAILIFTTLSCCLISRDRRRRRRAERRLTIQRREEEAANAGLNGPAQQEPDHYTRTPSTKERSDSGLQTDLDMEDIDFNDFSMEVDSPTDNNPPEGLNLDFIEE</sequence>
<protein>
    <recommendedName>
        <fullName evidence="6">Sushi domain-containing protein</fullName>
    </recommendedName>
</protein>
<keyword evidence="1 2" id="KW-1015">Disulfide bond</keyword>
<evidence type="ECO:0000256" key="2">
    <source>
        <dbReference type="PROSITE-ProRule" id="PRU00302"/>
    </source>
</evidence>
<evidence type="ECO:0000256" key="4">
    <source>
        <dbReference type="SAM" id="Phobius"/>
    </source>
</evidence>
<dbReference type="PROSITE" id="PS50923">
    <property type="entry name" value="SUSHI"/>
    <property type="match status" value="1"/>
</dbReference>
<evidence type="ECO:0000313" key="7">
    <source>
        <dbReference type="EnsemblMetazoa" id="XP_038057764.1"/>
    </source>
</evidence>
<evidence type="ECO:0000256" key="5">
    <source>
        <dbReference type="SAM" id="SignalP"/>
    </source>
</evidence>
<dbReference type="InterPro" id="IPR000436">
    <property type="entry name" value="Sushi_SCR_CCP_dom"/>
</dbReference>
<dbReference type="OrthoDB" id="6127264at2759"/>
<evidence type="ECO:0000259" key="6">
    <source>
        <dbReference type="PROSITE" id="PS50923"/>
    </source>
</evidence>
<dbReference type="CDD" id="cd00033">
    <property type="entry name" value="CCP"/>
    <property type="match status" value="1"/>
</dbReference>
<evidence type="ECO:0000313" key="8">
    <source>
        <dbReference type="Proteomes" id="UP000887568"/>
    </source>
</evidence>
<dbReference type="Proteomes" id="UP000887568">
    <property type="component" value="Unplaced"/>
</dbReference>
<accession>A0A914A2B9</accession>
<feature type="region of interest" description="Disordered" evidence="3">
    <location>
        <begin position="126"/>
        <end position="200"/>
    </location>
</feature>
<proteinExistence type="predicted"/>
<keyword evidence="2" id="KW-0768">Sushi</keyword>
<name>A0A914A2B9_PATMI</name>
<keyword evidence="5" id="KW-0732">Signal</keyword>
<feature type="transmembrane region" description="Helical" evidence="4">
    <location>
        <begin position="88"/>
        <end position="110"/>
    </location>
</feature>
<evidence type="ECO:0000256" key="1">
    <source>
        <dbReference type="ARBA" id="ARBA00023157"/>
    </source>
</evidence>
<feature type="signal peptide" evidence="5">
    <location>
        <begin position="1"/>
        <end position="23"/>
    </location>
</feature>
<dbReference type="InterPro" id="IPR035976">
    <property type="entry name" value="Sushi/SCR/CCP_sf"/>
</dbReference>
<dbReference type="Pfam" id="PF00084">
    <property type="entry name" value="Sushi"/>
    <property type="match status" value="1"/>
</dbReference>
<evidence type="ECO:0000256" key="3">
    <source>
        <dbReference type="SAM" id="MobiDB-lite"/>
    </source>
</evidence>
<feature type="disulfide bond" evidence="2">
    <location>
        <begin position="54"/>
        <end position="81"/>
    </location>
</feature>
<dbReference type="AlphaFoldDB" id="A0A914A2B9"/>
<feature type="disulfide bond" evidence="2">
    <location>
        <begin position="25"/>
        <end position="68"/>
    </location>
</feature>
<dbReference type="RefSeq" id="XP_038057764.1">
    <property type="nucleotide sequence ID" value="XM_038201836.1"/>
</dbReference>
<feature type="chain" id="PRO_5037218098" description="Sushi domain-containing protein" evidence="5">
    <location>
        <begin position="24"/>
        <end position="200"/>
    </location>
</feature>
<keyword evidence="8" id="KW-1185">Reference proteome</keyword>